<evidence type="ECO:0000256" key="1">
    <source>
        <dbReference type="SAM" id="SignalP"/>
    </source>
</evidence>
<reference evidence="2 3" key="1">
    <citation type="submission" date="2018-06" db="EMBL/GenBank/DDBJ databases">
        <title>Genome analysis of cellulolytic fungus Trichoderma lentiforme CFAM-422.</title>
        <authorList>
            <person name="Steindorff A.S."/>
            <person name="Formighieri E.F."/>
            <person name="Midorikawa G.E.O."/>
            <person name="Tamietti M.S."/>
            <person name="Ramos E.Z."/>
            <person name="Silva A.S."/>
            <person name="Bon E.P.S."/>
            <person name="Mendes T.D."/>
            <person name="Damaso M.C.T."/>
            <person name="Favaro L.C.L."/>
        </authorList>
    </citation>
    <scope>NUCLEOTIDE SEQUENCE [LARGE SCALE GENOMIC DNA]</scope>
    <source>
        <strain evidence="2 3">CFAM-422</strain>
    </source>
</reference>
<feature type="signal peptide" evidence="1">
    <location>
        <begin position="1"/>
        <end position="24"/>
    </location>
</feature>
<dbReference type="AlphaFoldDB" id="A0A9P4X378"/>
<name>A0A9P4X378_9HYPO</name>
<protein>
    <submittedName>
        <fullName evidence="2">Uncharacterized protein</fullName>
    </submittedName>
</protein>
<evidence type="ECO:0000313" key="3">
    <source>
        <dbReference type="Proteomes" id="UP000801864"/>
    </source>
</evidence>
<proteinExistence type="predicted"/>
<accession>A0A9P4X378</accession>
<gene>
    <name evidence="2" type="ORF">CFAM422_012107</name>
</gene>
<dbReference type="Proteomes" id="UP000801864">
    <property type="component" value="Unassembled WGS sequence"/>
</dbReference>
<organism evidence="2 3">
    <name type="scientific">Trichoderma lentiforme</name>
    <dbReference type="NCBI Taxonomy" id="1567552"/>
    <lineage>
        <taxon>Eukaryota</taxon>
        <taxon>Fungi</taxon>
        <taxon>Dikarya</taxon>
        <taxon>Ascomycota</taxon>
        <taxon>Pezizomycotina</taxon>
        <taxon>Sordariomycetes</taxon>
        <taxon>Hypocreomycetidae</taxon>
        <taxon>Hypocreales</taxon>
        <taxon>Hypocreaceae</taxon>
        <taxon>Trichoderma</taxon>
    </lineage>
</organism>
<evidence type="ECO:0000313" key="2">
    <source>
        <dbReference type="EMBL" id="KAF3057906.1"/>
    </source>
</evidence>
<dbReference type="EMBL" id="QLNT01000027">
    <property type="protein sequence ID" value="KAF3057906.1"/>
    <property type="molecule type" value="Genomic_DNA"/>
</dbReference>
<sequence>MSEHGLSICLFSPQRLLLGKLVSALTFLALGDEGLAMEGRHLRGVDYLLFPSLQALCLAQCPPKSPWLWGLRYLNGGLMQVGCQKYENDLNNSTLAASISPIDGLNPATPG</sequence>
<feature type="chain" id="PRO_5040361966" evidence="1">
    <location>
        <begin position="25"/>
        <end position="111"/>
    </location>
</feature>
<comment type="caution">
    <text evidence="2">The sequence shown here is derived from an EMBL/GenBank/DDBJ whole genome shotgun (WGS) entry which is preliminary data.</text>
</comment>
<keyword evidence="3" id="KW-1185">Reference proteome</keyword>
<keyword evidence="1" id="KW-0732">Signal</keyword>